<dbReference type="FunFam" id="3.40.980.10:FF:000006">
    <property type="entry name" value="Molybdenum cofactor biosynthesis protein B"/>
    <property type="match status" value="1"/>
</dbReference>
<dbReference type="Pfam" id="PF00994">
    <property type="entry name" value="MoCF_biosynth"/>
    <property type="match status" value="1"/>
</dbReference>
<dbReference type="SMART" id="SM00852">
    <property type="entry name" value="MoCF_biosynth"/>
    <property type="match status" value="1"/>
</dbReference>
<evidence type="ECO:0000256" key="3">
    <source>
        <dbReference type="ARBA" id="ARBA00006112"/>
    </source>
</evidence>
<comment type="function">
    <text evidence="1 5">May be involved in the biosynthesis of molybdopterin.</text>
</comment>
<comment type="pathway">
    <text evidence="2 5">Cofactor biosynthesis; molybdopterin biosynthesis.</text>
</comment>
<evidence type="ECO:0000313" key="7">
    <source>
        <dbReference type="EMBL" id="MBD3323381.1"/>
    </source>
</evidence>
<dbReference type="InterPro" id="IPR012245">
    <property type="entry name" value="MoaB"/>
</dbReference>
<dbReference type="NCBIfam" id="TIGR00177">
    <property type="entry name" value="molyb_syn"/>
    <property type="match status" value="1"/>
</dbReference>
<organism evidence="7 8">
    <name type="scientific">candidate division KSB3 bacterium</name>
    <dbReference type="NCBI Taxonomy" id="2044937"/>
    <lineage>
        <taxon>Bacteria</taxon>
        <taxon>candidate division KSB3</taxon>
    </lineage>
</organism>
<dbReference type="Proteomes" id="UP000649604">
    <property type="component" value="Unassembled WGS sequence"/>
</dbReference>
<dbReference type="Gene3D" id="3.40.980.10">
    <property type="entry name" value="MoaB/Mog-like domain"/>
    <property type="match status" value="1"/>
</dbReference>
<dbReference type="AlphaFoldDB" id="A0A9D5JTJ6"/>
<keyword evidence="5" id="KW-0501">Molybdenum cofactor biosynthesis</keyword>
<protein>
    <recommendedName>
        <fullName evidence="4 5">Molybdenum cofactor biosynthesis protein B</fullName>
    </recommendedName>
</protein>
<evidence type="ECO:0000313" key="8">
    <source>
        <dbReference type="Proteomes" id="UP000649604"/>
    </source>
</evidence>
<dbReference type="PANTHER" id="PTHR43232">
    <property type="entry name" value="MOLYBDENUM COFACTOR BIOSYNTHESIS PROTEIN B"/>
    <property type="match status" value="1"/>
</dbReference>
<proteinExistence type="inferred from homology"/>
<evidence type="ECO:0000256" key="1">
    <source>
        <dbReference type="ARBA" id="ARBA00003487"/>
    </source>
</evidence>
<dbReference type="EMBL" id="WJJP01000066">
    <property type="protein sequence ID" value="MBD3323381.1"/>
    <property type="molecule type" value="Genomic_DNA"/>
</dbReference>
<comment type="caution">
    <text evidence="7">The sequence shown here is derived from an EMBL/GenBank/DDBJ whole genome shotgun (WGS) entry which is preliminary data.</text>
</comment>
<dbReference type="PANTHER" id="PTHR43232:SF2">
    <property type="entry name" value="MOLYBDENUM COFACTOR BIOSYNTHESIS PROTEIN B"/>
    <property type="match status" value="1"/>
</dbReference>
<name>A0A9D5JTJ6_9BACT</name>
<dbReference type="SUPFAM" id="SSF53218">
    <property type="entry name" value="Molybdenum cofactor biosynthesis proteins"/>
    <property type="match status" value="1"/>
</dbReference>
<dbReference type="PIRSF" id="PIRSF006443">
    <property type="entry name" value="MoaB"/>
    <property type="match status" value="1"/>
</dbReference>
<dbReference type="InterPro" id="IPR001453">
    <property type="entry name" value="MoaB/Mog_dom"/>
</dbReference>
<dbReference type="InterPro" id="IPR036425">
    <property type="entry name" value="MoaB/Mog-like_dom_sf"/>
</dbReference>
<evidence type="ECO:0000259" key="6">
    <source>
        <dbReference type="SMART" id="SM00852"/>
    </source>
</evidence>
<evidence type="ECO:0000256" key="5">
    <source>
        <dbReference type="PIRNR" id="PIRNR006443"/>
    </source>
</evidence>
<comment type="similarity">
    <text evidence="3 5">Belongs to the MoaB/Mog family.</text>
</comment>
<dbReference type="GO" id="GO:0006777">
    <property type="term" value="P:Mo-molybdopterin cofactor biosynthetic process"/>
    <property type="evidence" value="ECO:0007669"/>
    <property type="project" value="UniProtKB-UniRule"/>
</dbReference>
<sequence>MGHQDHKHHAVRQVACMVITISDTRTEETDTSGQFIVELLQNTGHTVERKTIVKDDPAAIHQLLREGIAAQEVQAIICNGGTGISTRDRSYEAVEQLLDKRLEGFGELFRFLSYQEIGSAAMMSRAVAGIAQGTVIFSMPGSKHAVRLAMEQLILPEIGHIIWELTKHLDE</sequence>
<evidence type="ECO:0000256" key="4">
    <source>
        <dbReference type="ARBA" id="ARBA00015262"/>
    </source>
</evidence>
<feature type="domain" description="MoaB/Mog" evidence="6">
    <location>
        <begin position="17"/>
        <end position="161"/>
    </location>
</feature>
<evidence type="ECO:0000256" key="2">
    <source>
        <dbReference type="ARBA" id="ARBA00005046"/>
    </source>
</evidence>
<dbReference type="CDD" id="cd00886">
    <property type="entry name" value="MogA_MoaB"/>
    <property type="match status" value="1"/>
</dbReference>
<dbReference type="GO" id="GO:0005829">
    <property type="term" value="C:cytosol"/>
    <property type="evidence" value="ECO:0007669"/>
    <property type="project" value="TreeGrafter"/>
</dbReference>
<gene>
    <name evidence="7" type="ORF">GF339_02285</name>
</gene>
<accession>A0A9D5JTJ6</accession>
<reference evidence="7" key="1">
    <citation type="submission" date="2019-11" db="EMBL/GenBank/DDBJ databases">
        <title>Microbial mats filling the niche in hypersaline microbial mats.</title>
        <authorList>
            <person name="Wong H.L."/>
            <person name="Macleod F.I."/>
            <person name="White R.A. III"/>
            <person name="Burns B.P."/>
        </authorList>
    </citation>
    <scope>NUCLEOTIDE SEQUENCE</scope>
    <source>
        <strain evidence="7">Rbin_158</strain>
    </source>
</reference>